<accession>A0A1M6SG26</accession>
<evidence type="ECO:0000313" key="1">
    <source>
        <dbReference type="EMBL" id="SHK43646.1"/>
    </source>
</evidence>
<dbReference type="OrthoDB" id="9783597at2"/>
<dbReference type="AlphaFoldDB" id="A0A1M6SG26"/>
<reference evidence="1 2" key="1">
    <citation type="submission" date="2016-11" db="EMBL/GenBank/DDBJ databases">
        <authorList>
            <person name="Jaros S."/>
            <person name="Januszkiewicz K."/>
            <person name="Wedrychowicz H."/>
        </authorList>
    </citation>
    <scope>NUCLEOTIDE SEQUENCE [LARGE SCALE GENOMIC DNA]</scope>
    <source>
        <strain evidence="1 2">DSM 3090</strain>
    </source>
</reference>
<protein>
    <recommendedName>
        <fullName evidence="3">DUF4364 domain-containing protein</fullName>
    </recommendedName>
</protein>
<dbReference type="RefSeq" id="WP_072904430.1">
    <property type="nucleotide sequence ID" value="NZ_FRAD01000028.1"/>
</dbReference>
<evidence type="ECO:0000313" key="2">
    <source>
        <dbReference type="Proteomes" id="UP000183952"/>
    </source>
</evidence>
<proteinExistence type="predicted"/>
<sequence length="175" mass="20267">MNNDFLELAENKLLLLYIVNEIKLPLSNLQLTDIVLENGLIDYFNLQQYLLELSSSNLVRYIEGENKIRLVITDKGKDVLSMFFGRLSEDKLKQIDDYLIKHMDSIRQEISIKAEFQSLNDGTCIVNLSMYENEVPTIEIKIPTPSQKEAEVLCSKWKKSYLTMKDSIKNILLSQ</sequence>
<dbReference type="Pfam" id="PF14277">
    <property type="entry name" value="DUF4364"/>
    <property type="match status" value="1"/>
</dbReference>
<organism evidence="1 2">
    <name type="scientific">Hathewaya proteolytica DSM 3090</name>
    <dbReference type="NCBI Taxonomy" id="1121331"/>
    <lineage>
        <taxon>Bacteria</taxon>
        <taxon>Bacillati</taxon>
        <taxon>Bacillota</taxon>
        <taxon>Clostridia</taxon>
        <taxon>Eubacteriales</taxon>
        <taxon>Clostridiaceae</taxon>
        <taxon>Hathewaya</taxon>
    </lineage>
</organism>
<dbReference type="STRING" id="1121331.SAMN02745248_02535"/>
<keyword evidence="2" id="KW-1185">Reference proteome</keyword>
<dbReference type="Gene3D" id="1.10.10.10">
    <property type="entry name" value="Winged helix-like DNA-binding domain superfamily/Winged helix DNA-binding domain"/>
    <property type="match status" value="1"/>
</dbReference>
<dbReference type="Proteomes" id="UP000183952">
    <property type="component" value="Unassembled WGS sequence"/>
</dbReference>
<name>A0A1M6SG26_9CLOT</name>
<dbReference type="InterPro" id="IPR025374">
    <property type="entry name" value="DUF4364"/>
</dbReference>
<gene>
    <name evidence="1" type="ORF">SAMN02745248_02535</name>
</gene>
<dbReference type="EMBL" id="FRAD01000028">
    <property type="protein sequence ID" value="SHK43646.1"/>
    <property type="molecule type" value="Genomic_DNA"/>
</dbReference>
<dbReference type="InterPro" id="IPR036388">
    <property type="entry name" value="WH-like_DNA-bd_sf"/>
</dbReference>
<evidence type="ECO:0008006" key="3">
    <source>
        <dbReference type="Google" id="ProtNLM"/>
    </source>
</evidence>